<evidence type="ECO:0000313" key="2">
    <source>
        <dbReference type="Proteomes" id="UP001060368"/>
    </source>
</evidence>
<dbReference type="Proteomes" id="UP001060368">
    <property type="component" value="Chromosome"/>
</dbReference>
<dbReference type="KEGG" id="mend:L6E24_02730"/>
<organism evidence="1 2">
    <name type="scientific">Methanoplanus endosymbiosus</name>
    <dbReference type="NCBI Taxonomy" id="33865"/>
    <lineage>
        <taxon>Archaea</taxon>
        <taxon>Methanobacteriati</taxon>
        <taxon>Methanobacteriota</taxon>
        <taxon>Stenosarchaea group</taxon>
        <taxon>Methanomicrobia</taxon>
        <taxon>Methanomicrobiales</taxon>
        <taxon>Methanomicrobiaceae</taxon>
        <taxon>Methanoplanus</taxon>
    </lineage>
</organism>
<dbReference type="EMBL" id="CP096115">
    <property type="protein sequence ID" value="UUX93052.1"/>
    <property type="molecule type" value="Genomic_DNA"/>
</dbReference>
<dbReference type="RefSeq" id="WP_257743192.1">
    <property type="nucleotide sequence ID" value="NZ_CP096115.1"/>
</dbReference>
<dbReference type="GeneID" id="74306575"/>
<keyword evidence="2" id="KW-1185">Reference proteome</keyword>
<gene>
    <name evidence="1" type="ORF">L6E24_02730</name>
</gene>
<name>A0A9E7PSP7_9EURY</name>
<protein>
    <submittedName>
        <fullName evidence="1">Uncharacterized protein</fullName>
    </submittedName>
</protein>
<evidence type="ECO:0000313" key="1">
    <source>
        <dbReference type="EMBL" id="UUX93052.1"/>
    </source>
</evidence>
<accession>A0A9E7PSP7</accession>
<dbReference type="AlphaFoldDB" id="A0A9E7PSP7"/>
<sequence length="76" mass="9041">MSIMNRWRFRKKAFRKRSYPDNIMKISPDVKTHSKTEEISPVNIIPGLECEGTEIGIAEVEKKKTVYIRLWLKKEF</sequence>
<reference evidence="1" key="1">
    <citation type="submission" date="2022-04" db="EMBL/GenBank/DDBJ databases">
        <title>Complete genome of Methanoplanus endosymbiosus DSM 3599.</title>
        <authorList>
            <person name="Chen S.-C."/>
            <person name="You Y.-T."/>
            <person name="Zhou Y.-Z."/>
            <person name="Lai M.-C."/>
        </authorList>
    </citation>
    <scope>NUCLEOTIDE SEQUENCE</scope>
    <source>
        <strain evidence="1">DSM 3599</strain>
    </source>
</reference>
<proteinExistence type="predicted"/>